<keyword evidence="2" id="KW-0812">Transmembrane</keyword>
<keyword evidence="2" id="KW-0472">Membrane</keyword>
<evidence type="ECO:0000256" key="2">
    <source>
        <dbReference type="SAM" id="Phobius"/>
    </source>
</evidence>
<keyword evidence="2" id="KW-1133">Transmembrane helix</keyword>
<dbReference type="RefSeq" id="WP_324772443.1">
    <property type="nucleotide sequence ID" value="NZ_BAAATS010000006.1"/>
</dbReference>
<proteinExistence type="predicted"/>
<reference evidence="3 4" key="1">
    <citation type="submission" date="2022-10" db="EMBL/GenBank/DDBJ databases">
        <authorList>
            <person name="Xie J."/>
            <person name="Shen N."/>
        </authorList>
    </citation>
    <scope>NUCLEOTIDE SEQUENCE [LARGE SCALE GENOMIC DNA]</scope>
    <source>
        <strain evidence="3 4">DSM 41681</strain>
    </source>
</reference>
<feature type="region of interest" description="Disordered" evidence="1">
    <location>
        <begin position="31"/>
        <end position="66"/>
    </location>
</feature>
<keyword evidence="4" id="KW-1185">Reference proteome</keyword>
<evidence type="ECO:0000313" key="3">
    <source>
        <dbReference type="EMBL" id="MEB3964719.1"/>
    </source>
</evidence>
<organism evidence="3 4">
    <name type="scientific">Streptomyces kunmingensis</name>
    <dbReference type="NCBI Taxonomy" id="68225"/>
    <lineage>
        <taxon>Bacteria</taxon>
        <taxon>Bacillati</taxon>
        <taxon>Actinomycetota</taxon>
        <taxon>Actinomycetes</taxon>
        <taxon>Kitasatosporales</taxon>
        <taxon>Streptomycetaceae</taxon>
        <taxon>Streptomyces</taxon>
    </lineage>
</organism>
<dbReference type="EMBL" id="JAOZYB010000317">
    <property type="protein sequence ID" value="MEB3964719.1"/>
    <property type="molecule type" value="Genomic_DNA"/>
</dbReference>
<accession>A0ABU6CJ28</accession>
<evidence type="ECO:0000313" key="4">
    <source>
        <dbReference type="Proteomes" id="UP001352223"/>
    </source>
</evidence>
<name>A0ABU6CJ28_9ACTN</name>
<comment type="caution">
    <text evidence="3">The sequence shown here is derived from an EMBL/GenBank/DDBJ whole genome shotgun (WGS) entry which is preliminary data.</text>
</comment>
<gene>
    <name evidence="3" type="ORF">OKJ48_31475</name>
</gene>
<feature type="transmembrane region" description="Helical" evidence="2">
    <location>
        <begin position="12"/>
        <end position="30"/>
    </location>
</feature>
<protein>
    <submittedName>
        <fullName evidence="3">Uncharacterized protein</fullName>
    </submittedName>
</protein>
<sequence>MALVPWDVHLKAGQLAVYAAALTTMLLTTVRRRPRRPVQAAPAPPAPRHLRAHVVPTHPAGGDSEHTAAVTDLRTCVSELASDLAKRYGGEL</sequence>
<dbReference type="Proteomes" id="UP001352223">
    <property type="component" value="Unassembled WGS sequence"/>
</dbReference>
<evidence type="ECO:0000256" key="1">
    <source>
        <dbReference type="SAM" id="MobiDB-lite"/>
    </source>
</evidence>